<dbReference type="EMBL" id="JPKZ01001920">
    <property type="protein sequence ID" value="KHN79419.1"/>
    <property type="molecule type" value="Genomic_DNA"/>
</dbReference>
<keyword evidence="2" id="KW-1185">Reference proteome</keyword>
<protein>
    <submittedName>
        <fullName evidence="1">Uncharacterized protein</fullName>
    </submittedName>
</protein>
<dbReference type="GO" id="GO:0045892">
    <property type="term" value="P:negative regulation of DNA-templated transcription"/>
    <property type="evidence" value="ECO:0007669"/>
    <property type="project" value="InterPro"/>
</dbReference>
<sequence length="139" mass="15672">MTERFLTKLKLVGAIGTKESTNAYHDFAWCLDACVRDKNLDAQQTSKLKNILELAKKSPPEMACRDPRAHLITHRVVQPAPFDNPLSNEEAANCFINEYMMNGLDIRAGIKCHLLRIVNLLGAVIGEQRVRLIMDRISP</sequence>
<dbReference type="Pfam" id="PF06209">
    <property type="entry name" value="COBRA1"/>
    <property type="match status" value="1"/>
</dbReference>
<dbReference type="Proteomes" id="UP000031036">
    <property type="component" value="Unassembled WGS sequence"/>
</dbReference>
<dbReference type="OrthoDB" id="5548359at2759"/>
<evidence type="ECO:0000313" key="1">
    <source>
        <dbReference type="EMBL" id="KHN79419.1"/>
    </source>
</evidence>
<evidence type="ECO:0000313" key="2">
    <source>
        <dbReference type="Proteomes" id="UP000031036"/>
    </source>
</evidence>
<dbReference type="GO" id="GO:0005634">
    <property type="term" value="C:nucleus"/>
    <property type="evidence" value="ECO:0007669"/>
    <property type="project" value="InterPro"/>
</dbReference>
<proteinExistence type="predicted"/>
<dbReference type="AlphaFoldDB" id="A0A0B2VD74"/>
<dbReference type="InterPro" id="IPR010405">
    <property type="entry name" value="COBRA1"/>
</dbReference>
<reference evidence="1 2" key="1">
    <citation type="submission" date="2014-11" db="EMBL/GenBank/DDBJ databases">
        <title>Genetic blueprint of the zoonotic pathogen Toxocara canis.</title>
        <authorList>
            <person name="Zhu X.-Q."/>
            <person name="Korhonen P.K."/>
            <person name="Cai H."/>
            <person name="Young N.D."/>
            <person name="Nejsum P."/>
            <person name="von Samson-Himmelstjerna G."/>
            <person name="Boag P.R."/>
            <person name="Tan P."/>
            <person name="Li Q."/>
            <person name="Min J."/>
            <person name="Yang Y."/>
            <person name="Wang X."/>
            <person name="Fang X."/>
            <person name="Hall R.S."/>
            <person name="Hofmann A."/>
            <person name="Sternberg P.W."/>
            <person name="Jex A.R."/>
            <person name="Gasser R.B."/>
        </authorList>
    </citation>
    <scope>NUCLEOTIDE SEQUENCE [LARGE SCALE GENOMIC DNA]</scope>
    <source>
        <strain evidence="1">PN_DK_2014</strain>
    </source>
</reference>
<dbReference type="STRING" id="6265.A0A0B2VD74"/>
<accession>A0A0B2VD74</accession>
<comment type="caution">
    <text evidence="1">The sequence shown here is derived from an EMBL/GenBank/DDBJ whole genome shotgun (WGS) entry which is preliminary data.</text>
</comment>
<gene>
    <name evidence="1" type="ORF">Tcan_03834</name>
</gene>
<name>A0A0B2VD74_TOXCA</name>
<organism evidence="1 2">
    <name type="scientific">Toxocara canis</name>
    <name type="common">Canine roundworm</name>
    <dbReference type="NCBI Taxonomy" id="6265"/>
    <lineage>
        <taxon>Eukaryota</taxon>
        <taxon>Metazoa</taxon>
        <taxon>Ecdysozoa</taxon>
        <taxon>Nematoda</taxon>
        <taxon>Chromadorea</taxon>
        <taxon>Rhabditida</taxon>
        <taxon>Spirurina</taxon>
        <taxon>Ascaridomorpha</taxon>
        <taxon>Ascaridoidea</taxon>
        <taxon>Toxocaridae</taxon>
        <taxon>Toxocara</taxon>
    </lineage>
</organism>